<comment type="caution">
    <text evidence="4">The sequence shown here is derived from an EMBL/GenBank/DDBJ whole genome shotgun (WGS) entry which is preliminary data.</text>
</comment>
<dbReference type="Gene3D" id="3.40.50.410">
    <property type="entry name" value="von Willebrand factor, type A domain"/>
    <property type="match status" value="1"/>
</dbReference>
<dbReference type="SUPFAM" id="SSF49879">
    <property type="entry name" value="SMAD/FHA domain"/>
    <property type="match status" value="1"/>
</dbReference>
<dbReference type="InterPro" id="IPR008984">
    <property type="entry name" value="SMAD_FHA_dom_sf"/>
</dbReference>
<evidence type="ECO:0000256" key="1">
    <source>
        <dbReference type="SAM" id="Phobius"/>
    </source>
</evidence>
<dbReference type="InterPro" id="IPR002035">
    <property type="entry name" value="VWF_A"/>
</dbReference>
<keyword evidence="1" id="KW-1133">Transmembrane helix</keyword>
<evidence type="ECO:0000259" key="2">
    <source>
        <dbReference type="PROSITE" id="PS50006"/>
    </source>
</evidence>
<keyword evidence="1" id="KW-0812">Transmembrane</keyword>
<dbReference type="InterPro" id="IPR036465">
    <property type="entry name" value="vWFA_dom_sf"/>
</dbReference>
<accession>A0A644XIJ1</accession>
<gene>
    <name evidence="4" type="ORF">SDC9_62139</name>
</gene>
<feature type="domain" description="FHA" evidence="2">
    <location>
        <begin position="438"/>
        <end position="489"/>
    </location>
</feature>
<keyword evidence="1" id="KW-0472">Membrane</keyword>
<dbReference type="AlphaFoldDB" id="A0A644XIJ1"/>
<evidence type="ECO:0000259" key="3">
    <source>
        <dbReference type="PROSITE" id="PS50234"/>
    </source>
</evidence>
<dbReference type="Gene3D" id="2.60.200.20">
    <property type="match status" value="1"/>
</dbReference>
<proteinExistence type="predicted"/>
<reference evidence="4" key="1">
    <citation type="submission" date="2019-08" db="EMBL/GenBank/DDBJ databases">
        <authorList>
            <person name="Kucharzyk K."/>
            <person name="Murdoch R.W."/>
            <person name="Higgins S."/>
            <person name="Loffler F."/>
        </authorList>
    </citation>
    <scope>NUCLEOTIDE SEQUENCE</scope>
</reference>
<protein>
    <recommendedName>
        <fullName evidence="5">FHA domain-containing protein</fullName>
    </recommendedName>
</protein>
<dbReference type="EMBL" id="VSSQ01002496">
    <property type="protein sequence ID" value="MPM15767.1"/>
    <property type="molecule type" value="Genomic_DNA"/>
</dbReference>
<organism evidence="4">
    <name type="scientific">bioreactor metagenome</name>
    <dbReference type="NCBI Taxonomy" id="1076179"/>
    <lineage>
        <taxon>unclassified sequences</taxon>
        <taxon>metagenomes</taxon>
        <taxon>ecological metagenomes</taxon>
    </lineage>
</organism>
<dbReference type="InterPro" id="IPR000253">
    <property type="entry name" value="FHA_dom"/>
</dbReference>
<name>A0A644XIJ1_9ZZZZ</name>
<dbReference type="PROSITE" id="PS50234">
    <property type="entry name" value="VWFA"/>
    <property type="match status" value="1"/>
</dbReference>
<dbReference type="CDD" id="cd00060">
    <property type="entry name" value="FHA"/>
    <property type="match status" value="1"/>
</dbReference>
<dbReference type="SUPFAM" id="SSF53300">
    <property type="entry name" value="vWA-like"/>
    <property type="match status" value="1"/>
</dbReference>
<evidence type="ECO:0008006" key="5">
    <source>
        <dbReference type="Google" id="ProtNLM"/>
    </source>
</evidence>
<sequence length="515" mass="54891">MRFRQLKRLLMLAMALAFVLAVMPSALAEDEAQLQIAGGNASGDVFQVVFYSSAPEGPMEETLSVQIDGQPVDLKSVRPISYADPGTTYVFLFDTNTAVTERALPDMKSIAERILAGMGTQDNALIAPLGGKISAADITDDADKLNVALESLTKDESGTDLYSTMSDALKLLSGTDKSLRPRKCLIVMADGLDSSSSGISALELSNQISTSNVPIYMIALTYNTKTAERVEAAKTISGFARQSPGGLNIMLKNDGVTVESAADLILAQHNMYFLAVLDSATVRAVTQEDSAEVTLTFAAASGTLSDTLTLSVASLPKAEATAEPTAEPSAAVEESPQPVIDNGGGKGFFDVVKEKLLALPVWILWAAGAAVVVVIALIVLLSVLNKKKKKKTAAPGTVVRFGTVSEETPGQLSAPDICVVRLGEKEKICCEISMPQSFAIGKDPKNAQLILADDPIIAPVQCRLIWKDGAVWVEEKSKKGKTLLNGSPIERATRLNSGDVLQMGSFEYRVFWEQR</sequence>
<feature type="domain" description="VWFA" evidence="3">
    <location>
        <begin position="88"/>
        <end position="265"/>
    </location>
</feature>
<feature type="transmembrane region" description="Helical" evidence="1">
    <location>
        <begin position="362"/>
        <end position="384"/>
    </location>
</feature>
<dbReference type="Pfam" id="PF00498">
    <property type="entry name" value="FHA"/>
    <property type="match status" value="1"/>
</dbReference>
<dbReference type="PROSITE" id="PS50006">
    <property type="entry name" value="FHA_DOMAIN"/>
    <property type="match status" value="1"/>
</dbReference>
<evidence type="ECO:0000313" key="4">
    <source>
        <dbReference type="EMBL" id="MPM15767.1"/>
    </source>
</evidence>